<gene>
    <name evidence="2" type="ORF">DDE20_08510</name>
</gene>
<dbReference type="AlphaFoldDB" id="A0A2T8HUD1"/>
<accession>A0A2T8HUD1</accession>
<evidence type="ECO:0000313" key="3">
    <source>
        <dbReference type="Proteomes" id="UP000245911"/>
    </source>
</evidence>
<name>A0A2T8HUD1_9RHOB</name>
<comment type="caution">
    <text evidence="2">The sequence shown here is derived from an EMBL/GenBank/DDBJ whole genome shotgun (WGS) entry which is preliminary data.</text>
</comment>
<dbReference type="EMBL" id="QDKM01000003">
    <property type="protein sequence ID" value="PVH29059.1"/>
    <property type="molecule type" value="Genomic_DNA"/>
</dbReference>
<feature type="domain" description="Hedgehog/Intein (Hint)" evidence="1">
    <location>
        <begin position="51"/>
        <end position="184"/>
    </location>
</feature>
<dbReference type="InterPro" id="IPR028992">
    <property type="entry name" value="Hedgehog/Intein_dom"/>
</dbReference>
<dbReference type="Proteomes" id="UP000245911">
    <property type="component" value="Unassembled WGS sequence"/>
</dbReference>
<evidence type="ECO:0000259" key="1">
    <source>
        <dbReference type="Pfam" id="PF13403"/>
    </source>
</evidence>
<sequence length="250" mass="27244">MLHSWVSTSNNRKDTLPYSFSGRGDLWSVQTVGDSGPMAAGREIASIASGLIAGTMVATELGWQRVEDLRSGDRVVTFDNGMRPLKTVQISTLWTAESAAPRGLWPLEVPAKALGNREAIRLLPDQAVLIESDEAEALYGDPFMMVKANVLEGYNAITRVPPMREMKIVTLVFEGDEVVYASGTTLVHCPNEQGEMVHSAEEMMLTGGKVHYQQLTDRQARRLIDAMHGADLADLLDLSDLSDLGALSTI</sequence>
<dbReference type="OrthoDB" id="7685535at2"/>
<organism evidence="2 3">
    <name type="scientific">Pararhodobacter oceanensis</name>
    <dbReference type="NCBI Taxonomy" id="2172121"/>
    <lineage>
        <taxon>Bacteria</taxon>
        <taxon>Pseudomonadati</taxon>
        <taxon>Pseudomonadota</taxon>
        <taxon>Alphaproteobacteria</taxon>
        <taxon>Rhodobacterales</taxon>
        <taxon>Paracoccaceae</taxon>
        <taxon>Pararhodobacter</taxon>
    </lineage>
</organism>
<evidence type="ECO:0000313" key="2">
    <source>
        <dbReference type="EMBL" id="PVH29059.1"/>
    </source>
</evidence>
<protein>
    <recommendedName>
        <fullName evidence="1">Hedgehog/Intein (Hint) domain-containing protein</fullName>
    </recommendedName>
</protein>
<dbReference type="RefSeq" id="WP_116558058.1">
    <property type="nucleotide sequence ID" value="NZ_QDKM01000003.1"/>
</dbReference>
<keyword evidence="3" id="KW-1185">Reference proteome</keyword>
<dbReference type="Pfam" id="PF13403">
    <property type="entry name" value="Hint_2"/>
    <property type="match status" value="1"/>
</dbReference>
<dbReference type="SUPFAM" id="SSF51294">
    <property type="entry name" value="Hedgehog/intein (Hint) domain"/>
    <property type="match status" value="1"/>
</dbReference>
<reference evidence="2 3" key="1">
    <citation type="submission" date="2018-04" db="EMBL/GenBank/DDBJ databases">
        <title>Pararhodobacter oceanense sp. nov., isolated from marine intertidal sediment.</title>
        <authorList>
            <person name="Wang X.-L."/>
            <person name="Du Z.-J."/>
        </authorList>
    </citation>
    <scope>NUCLEOTIDE SEQUENCE [LARGE SCALE GENOMIC DNA]</scope>
    <source>
        <strain evidence="2 3">AM505</strain>
    </source>
</reference>
<dbReference type="InterPro" id="IPR036844">
    <property type="entry name" value="Hint_dom_sf"/>
</dbReference>
<proteinExistence type="predicted"/>